<keyword evidence="1" id="KW-0812">Transmembrane</keyword>
<evidence type="ECO:0000313" key="3">
    <source>
        <dbReference type="Proteomes" id="UP000189545"/>
    </source>
</evidence>
<evidence type="ECO:0000313" key="2">
    <source>
        <dbReference type="EMBL" id="AQS36038.1"/>
    </source>
</evidence>
<reference evidence="2 3" key="1">
    <citation type="submission" date="2016-03" db="EMBL/GenBank/DDBJ databases">
        <title>Complete genome sequence of Shewanella psychrophila WP2, a deep sea bacterium isolated from west Pacific sediment.</title>
        <authorList>
            <person name="Xu G."/>
            <person name="Jian H."/>
        </authorList>
    </citation>
    <scope>NUCLEOTIDE SEQUENCE [LARGE SCALE GENOMIC DNA]</scope>
    <source>
        <strain evidence="2 3">WP2</strain>
    </source>
</reference>
<evidence type="ECO:0008006" key="4">
    <source>
        <dbReference type="Google" id="ProtNLM"/>
    </source>
</evidence>
<keyword evidence="3" id="KW-1185">Reference proteome</keyword>
<dbReference type="EMBL" id="CP014782">
    <property type="protein sequence ID" value="AQS36038.1"/>
    <property type="molecule type" value="Genomic_DNA"/>
</dbReference>
<sequence length="386" mass="43765">MTVSIDSPFQQSKLIKFLLSLAVLILIALAGYMWHLQAPQTNSSSVTSLSHNTEIKSAPKLEQAFKPVTNSGGSMPEANKELIQFKQVLSANLNQEYPNGMAGIVKQLSLLEVRAYVIETYHDKGASIFNEVITSVFPLWAQETLSAIATMDNYNSWLLDTMAELNTLPFLERNGRLWDKRNQLFGDNAKLIWSDELDRIAAREANMQRTIILLDAADDTEINERLAILQSALEDNYGGEIQNLLINKGMIADIFFRFGSVQRDLAAMDVQDRQAQIDSIRRDLLYDEDQITYLAEQDQIKEVNWQIGYTYMTERQAIIATYTGSQLDLALGSEAESAADLNQQQALQTALNSLREKYFEQDATTLSKEEQNGFYRYTRPRIYGRN</sequence>
<protein>
    <recommendedName>
        <fullName evidence="4">Lipase modulator</fullName>
    </recommendedName>
</protein>
<name>A0A1S6HKL3_9GAMM</name>
<dbReference type="KEGG" id="spsw:Sps_00846"/>
<dbReference type="Proteomes" id="UP000189545">
    <property type="component" value="Chromosome"/>
</dbReference>
<gene>
    <name evidence="2" type="ORF">Sps_00846</name>
</gene>
<feature type="transmembrane region" description="Helical" evidence="1">
    <location>
        <begin position="14"/>
        <end position="34"/>
    </location>
</feature>
<accession>A0A1S6HKL3</accession>
<proteinExistence type="predicted"/>
<dbReference type="AlphaFoldDB" id="A0A1S6HKL3"/>
<evidence type="ECO:0000256" key="1">
    <source>
        <dbReference type="SAM" id="Phobius"/>
    </source>
</evidence>
<organism evidence="2 3">
    <name type="scientific">Shewanella psychrophila</name>
    <dbReference type="NCBI Taxonomy" id="225848"/>
    <lineage>
        <taxon>Bacteria</taxon>
        <taxon>Pseudomonadati</taxon>
        <taxon>Pseudomonadota</taxon>
        <taxon>Gammaproteobacteria</taxon>
        <taxon>Alteromonadales</taxon>
        <taxon>Shewanellaceae</taxon>
        <taxon>Shewanella</taxon>
    </lineage>
</organism>
<keyword evidence="1" id="KW-1133">Transmembrane helix</keyword>
<keyword evidence="1" id="KW-0472">Membrane</keyword>